<evidence type="ECO:0000313" key="2">
    <source>
        <dbReference type="Proteomes" id="UP000715095"/>
    </source>
</evidence>
<organism evidence="1 2">
    <name type="scientific">Sutterella massiliensis</name>
    <dbReference type="NCBI Taxonomy" id="1816689"/>
    <lineage>
        <taxon>Bacteria</taxon>
        <taxon>Pseudomonadati</taxon>
        <taxon>Pseudomonadota</taxon>
        <taxon>Betaproteobacteria</taxon>
        <taxon>Burkholderiales</taxon>
        <taxon>Sutterellaceae</taxon>
        <taxon>Sutterella</taxon>
    </lineage>
</organism>
<proteinExistence type="predicted"/>
<keyword evidence="2" id="KW-1185">Reference proteome</keyword>
<dbReference type="Proteomes" id="UP000715095">
    <property type="component" value="Unassembled WGS sequence"/>
</dbReference>
<name>A0ABS2DSQ7_9BURK</name>
<dbReference type="RefSeq" id="WP_205103029.1">
    <property type="nucleotide sequence ID" value="NZ_JACJJC010000010.1"/>
</dbReference>
<comment type="caution">
    <text evidence="1">The sequence shown here is derived from an EMBL/GenBank/DDBJ whole genome shotgun (WGS) entry which is preliminary data.</text>
</comment>
<reference evidence="1 2" key="1">
    <citation type="journal article" date="2021" name="Sci. Rep.">
        <title>The distribution of antibiotic resistance genes in chicken gut microbiota commensals.</title>
        <authorList>
            <person name="Juricova H."/>
            <person name="Matiasovicova J."/>
            <person name="Kubasova T."/>
            <person name="Cejkova D."/>
            <person name="Rychlik I."/>
        </authorList>
    </citation>
    <scope>NUCLEOTIDE SEQUENCE [LARGE SCALE GENOMIC DNA]</scope>
    <source>
        <strain evidence="1 2">An829</strain>
    </source>
</reference>
<gene>
    <name evidence="1" type="ORF">H6A60_07605</name>
</gene>
<protein>
    <submittedName>
        <fullName evidence="1">DUF2185 domain-containing protein</fullName>
    </submittedName>
</protein>
<dbReference type="EMBL" id="JACJJC010000010">
    <property type="protein sequence ID" value="MBM6704347.1"/>
    <property type="molecule type" value="Genomic_DNA"/>
</dbReference>
<evidence type="ECO:0000313" key="1">
    <source>
        <dbReference type="EMBL" id="MBM6704347.1"/>
    </source>
</evidence>
<sequence length="1048" mass="117246">MAKSNKKDLQNFIRKHKLPQTLGEALTTDFESGVYRLETLTALLEKVPVRTLGALVFTPYAEAAAAARDRKLAAKLVGWGAFELKAYGDNMIDRVRLRLELLGLLLPKKKPAAKAEWPQPPLKTLEMLGDALDDAAFFLLREEGGDKPKVRRAKKRLKASYERSVKVLFELSRRADQALNVRSAAICIAIGLEENNGVLMPEIADAIEDLIHHAADALKKGATREAVIRGIGEDAFYDIRSYLSSIETPMHRKRAEFFVSSGSEDSVSEQERRQRAEATLGKIRALGQYAQDCGLWSKESLKQIIDDLCFFDAQNLSTLPWDRTALESGAPLLDAVLSDEPPFGCAEDWAALDAEAAASLGQEFEETHSLVFAPFATRESLLRLRYIRMKHGMEALAVIAASVAQKEPETISAFEINVFLVSLCALAAETVDGELFKAANAFLDYAEPRLAGTVYEMRLHYWRARLRSIFVGIDEETRDEMLAFAHVLPNEPREVRRFVHTELRSTKRCLDRRFASDDAIRMQTALLHALENHEKPYGALSSKGDAALAAARTALDVLRGYSSADRGAYWWAAALRASFILSGQSETHAVAAFAAARRLRAFMMHESLTFDEDLASASFLGSPIHYMPEVRENLRNLSIDHYTDAFDLPWFQAVEERIGRIVRRVCASNQLDLIVVENANEPELLHFISTSMSSHYFADTPSVDHEFFVTLRKADVRQFAETTPASARRRRRGKSPAARAAALNITKLELGVLGMLEAVATTFHTSIDAKFSPYALYTRENQSEESEASDTLIGSPLPDYLERKNLTTICDALPYKGMIACDDPHCRRFPPIEYAEGHQLVLSELIALHPEELQFVSDFDLATLFEKAGAETFTPLFEKRPNTMKDFFKGELIPREKLRMLLPEGVENDPCFVHVDILRKGLPIKGFEHIGSIEANEGIWLFHTFESIEPEMLNPLLWRRATLNTVCNYDPDVRWFLSSPVGSAFLRNADGVFEHNIVNEEAMRVAGRLEKNAPLDNDDDASSADLSLRMLARLAEETGANGSGRRDN</sequence>
<accession>A0ABS2DSQ7</accession>